<sequence>MQKYFKISSFYLLFGLVMGIFSREFTKLNNFSGYTVLKSVHTHTLVLGFLFFIIVLLLEKNFTISNNKSFNKWIVLYNLGLLYLIITLSIRGILQVIGSDFVGLSHIAGLGHAILGVSLVWFLAIVNKELKVYDSNILSKNK</sequence>
<dbReference type="KEGG" id="ril:CRIB_608"/>
<protein>
    <recommendedName>
        <fullName evidence="4">DUF2871 domain-containing protein</fullName>
    </recommendedName>
</protein>
<feature type="transmembrane region" description="Helical" evidence="1">
    <location>
        <begin position="7"/>
        <end position="25"/>
    </location>
</feature>
<dbReference type="Pfam" id="PF11070">
    <property type="entry name" value="DUF2871"/>
    <property type="match status" value="1"/>
</dbReference>
<evidence type="ECO:0000313" key="3">
    <source>
        <dbReference type="Proteomes" id="UP000245622"/>
    </source>
</evidence>
<accession>A0A1V1HZG0</accession>
<keyword evidence="3" id="KW-1185">Reference proteome</keyword>
<evidence type="ECO:0008006" key="4">
    <source>
        <dbReference type="Google" id="ProtNLM"/>
    </source>
</evidence>
<dbReference type="InterPro" id="IPR021299">
    <property type="entry name" value="DUF2871"/>
</dbReference>
<reference evidence="2 3" key="1">
    <citation type="submission" date="2014-04" db="EMBL/GenBank/DDBJ databases">
        <authorList>
            <person name="Hornung B.V."/>
        </authorList>
    </citation>
    <scope>NUCLEOTIDE SEQUENCE [LARGE SCALE GENOMIC DNA]</scope>
    <source>
        <strain evidence="2 3">CRIB</strain>
    </source>
</reference>
<name>A0A1V1HZG0_9FIRM</name>
<evidence type="ECO:0000256" key="1">
    <source>
        <dbReference type="SAM" id="Phobius"/>
    </source>
</evidence>
<dbReference type="Proteomes" id="UP000245622">
    <property type="component" value="Chromosome 1"/>
</dbReference>
<feature type="transmembrane region" description="Helical" evidence="1">
    <location>
        <begin position="45"/>
        <end position="62"/>
    </location>
</feature>
<dbReference type="EMBL" id="LN555523">
    <property type="protein sequence ID" value="CED93361.1"/>
    <property type="molecule type" value="Genomic_DNA"/>
</dbReference>
<proteinExistence type="predicted"/>
<dbReference type="AlphaFoldDB" id="A0A1V1HZG0"/>
<gene>
    <name evidence="2" type="ORF">CRIB_608</name>
</gene>
<organism evidence="2 3">
    <name type="scientific">Romboutsia ilealis</name>
    <dbReference type="NCBI Taxonomy" id="1115758"/>
    <lineage>
        <taxon>Bacteria</taxon>
        <taxon>Bacillati</taxon>
        <taxon>Bacillota</taxon>
        <taxon>Clostridia</taxon>
        <taxon>Peptostreptococcales</taxon>
        <taxon>Peptostreptococcaceae</taxon>
        <taxon>Romboutsia</taxon>
    </lineage>
</organism>
<keyword evidence="1" id="KW-0812">Transmembrane</keyword>
<keyword evidence="1" id="KW-1133">Transmembrane helix</keyword>
<dbReference type="RefSeq" id="WP_071121040.1">
    <property type="nucleotide sequence ID" value="NZ_LN555523.1"/>
</dbReference>
<dbReference type="GeneID" id="97993403"/>
<feature type="transmembrane region" description="Helical" evidence="1">
    <location>
        <begin position="106"/>
        <end position="126"/>
    </location>
</feature>
<feature type="transmembrane region" description="Helical" evidence="1">
    <location>
        <begin position="74"/>
        <end position="94"/>
    </location>
</feature>
<keyword evidence="1" id="KW-0472">Membrane</keyword>
<evidence type="ECO:0000313" key="2">
    <source>
        <dbReference type="EMBL" id="CED93361.1"/>
    </source>
</evidence>